<feature type="domain" description="Fatty acid desaturase" evidence="2">
    <location>
        <begin position="54"/>
        <end position="178"/>
    </location>
</feature>
<protein>
    <recommendedName>
        <fullName evidence="2">Fatty acid desaturase domain-containing protein</fullName>
    </recommendedName>
</protein>
<accession>A0A383C269</accession>
<proteinExistence type="predicted"/>
<keyword evidence="1" id="KW-0472">Membrane</keyword>
<gene>
    <name evidence="3" type="ORF">METZ01_LOCUS478529</name>
</gene>
<feature type="transmembrane region" description="Helical" evidence="1">
    <location>
        <begin position="29"/>
        <end position="49"/>
    </location>
</feature>
<name>A0A383C269_9ZZZZ</name>
<feature type="non-terminal residue" evidence="3">
    <location>
        <position position="197"/>
    </location>
</feature>
<dbReference type="EMBL" id="UINC01204783">
    <property type="protein sequence ID" value="SVE25675.1"/>
    <property type="molecule type" value="Genomic_DNA"/>
</dbReference>
<keyword evidence="1" id="KW-0812">Transmembrane</keyword>
<evidence type="ECO:0000256" key="1">
    <source>
        <dbReference type="SAM" id="Phobius"/>
    </source>
</evidence>
<evidence type="ECO:0000313" key="3">
    <source>
        <dbReference type="EMBL" id="SVE25675.1"/>
    </source>
</evidence>
<reference evidence="3" key="1">
    <citation type="submission" date="2018-05" db="EMBL/GenBank/DDBJ databases">
        <authorList>
            <person name="Lanie J.A."/>
            <person name="Ng W.-L."/>
            <person name="Kazmierczak K.M."/>
            <person name="Andrzejewski T.M."/>
            <person name="Davidsen T.M."/>
            <person name="Wayne K.J."/>
            <person name="Tettelin H."/>
            <person name="Glass J.I."/>
            <person name="Rusch D."/>
            <person name="Podicherti R."/>
            <person name="Tsui H.-C.T."/>
            <person name="Winkler M.E."/>
        </authorList>
    </citation>
    <scope>NUCLEOTIDE SEQUENCE</scope>
</reference>
<dbReference type="Pfam" id="PF00487">
    <property type="entry name" value="FA_desaturase"/>
    <property type="match status" value="1"/>
</dbReference>
<organism evidence="3">
    <name type="scientific">marine metagenome</name>
    <dbReference type="NCBI Taxonomy" id="408172"/>
    <lineage>
        <taxon>unclassified sequences</taxon>
        <taxon>metagenomes</taxon>
        <taxon>ecological metagenomes</taxon>
    </lineage>
</organism>
<dbReference type="GO" id="GO:0006629">
    <property type="term" value="P:lipid metabolic process"/>
    <property type="evidence" value="ECO:0007669"/>
    <property type="project" value="InterPro"/>
</dbReference>
<dbReference type="AlphaFoldDB" id="A0A383C269"/>
<dbReference type="InterPro" id="IPR005804">
    <property type="entry name" value="FA_desaturase_dom"/>
</dbReference>
<evidence type="ECO:0000259" key="2">
    <source>
        <dbReference type="Pfam" id="PF00487"/>
    </source>
</evidence>
<keyword evidence="1" id="KW-1133">Transmembrane helix</keyword>
<sequence length="197" mass="22220">MYNFGMNITEVLSQEEIERVTRRDNLKGVSAILCQWLAIIAIFTVVAIWTNPLSILVGIVLLGGRQLGFGILQHECGHKTLFTTPQINQFVGDWLVSPPGLSNMNAYMRTHHPHHRLAGTHDDPDLPNYQDYPITRSRLKRKLLRDITGRTGIRTIRFIANNIRQLHKLDAEKRNCTLRGIAANLLMFGVLSAIGEG</sequence>